<evidence type="ECO:0000259" key="11">
    <source>
        <dbReference type="Pfam" id="PF02108"/>
    </source>
</evidence>
<dbReference type="NCBIfam" id="NF004270">
    <property type="entry name" value="PRK05687.2-1"/>
    <property type="match status" value="1"/>
</dbReference>
<feature type="domain" description="Flagellar assembly protein FliH/Type III secretion system HrpE" evidence="11">
    <location>
        <begin position="94"/>
        <end position="220"/>
    </location>
</feature>
<dbReference type="Proteomes" id="UP001629214">
    <property type="component" value="Unassembled WGS sequence"/>
</dbReference>
<comment type="caution">
    <text evidence="12">The sequence shown here is derived from an EMBL/GenBank/DDBJ whole genome shotgun (WGS) entry which is preliminary data.</text>
</comment>
<keyword evidence="8" id="KW-0653">Protein transport</keyword>
<dbReference type="RefSeq" id="WP_408165724.1">
    <property type="nucleotide sequence ID" value="NZ_JAQQFR010000002.1"/>
</dbReference>
<evidence type="ECO:0000313" key="13">
    <source>
        <dbReference type="Proteomes" id="UP001629214"/>
    </source>
</evidence>
<sequence length="232" mass="25949">MASRNNIIPKEQMTPYQRWELASFDEAEELPPPTEEELLDEPPPPPALTAEQLDAIREQARQEGYAEGQQQGLQAGRQEGYMAGLQQGQQEVNETIQHLRQIAVSFGTEVAQCSESMAPELLNLGLDLSKAMFKTALKVKPELILPTISAAIHSLPSLQLPALLYLHPADAALARESMEDDLSQHGWRIVEDPEIERGGCRIETGTNQVDATMQTRWRRIAESLSKQLDWLE</sequence>
<gene>
    <name evidence="12" type="primary">fliH</name>
    <name evidence="12" type="ORF">PQR63_03635</name>
</gene>
<evidence type="ECO:0000256" key="7">
    <source>
        <dbReference type="ARBA" id="ARBA00022795"/>
    </source>
</evidence>
<keyword evidence="7" id="KW-1005">Bacterial flagellum biogenesis</keyword>
<reference evidence="12 13" key="1">
    <citation type="journal article" date="2024" name="Chem. Sci.">
        <title>Discovery of megapolipeptins by genome mining of a Burkholderiales bacteria collection.</title>
        <authorList>
            <person name="Paulo B.S."/>
            <person name="Recchia M.J.J."/>
            <person name="Lee S."/>
            <person name="Fergusson C.H."/>
            <person name="Romanowski S.B."/>
            <person name="Hernandez A."/>
            <person name="Krull N."/>
            <person name="Liu D.Y."/>
            <person name="Cavanagh H."/>
            <person name="Bos A."/>
            <person name="Gray C.A."/>
            <person name="Murphy B.T."/>
            <person name="Linington R.G."/>
            <person name="Eustaquio A.S."/>
        </authorList>
    </citation>
    <scope>NUCLEOTIDE SEQUENCE [LARGE SCALE GENOMIC DNA]</scope>
    <source>
        <strain evidence="12 13">RL21-008-BIB-B</strain>
    </source>
</reference>
<evidence type="ECO:0000313" key="12">
    <source>
        <dbReference type="EMBL" id="MFL9877457.1"/>
    </source>
</evidence>
<name>A0ABW8Z3H5_9BURK</name>
<keyword evidence="12" id="KW-0969">Cilium</keyword>
<feature type="region of interest" description="Disordered" evidence="10">
    <location>
        <begin position="1"/>
        <end position="51"/>
    </location>
</feature>
<evidence type="ECO:0000256" key="8">
    <source>
        <dbReference type="ARBA" id="ARBA00022927"/>
    </source>
</evidence>
<organism evidence="12 13">
    <name type="scientific">Herbaspirillum rhizosphaerae</name>
    <dbReference type="NCBI Taxonomy" id="346179"/>
    <lineage>
        <taxon>Bacteria</taxon>
        <taxon>Pseudomonadati</taxon>
        <taxon>Pseudomonadota</taxon>
        <taxon>Betaproteobacteria</taxon>
        <taxon>Burkholderiales</taxon>
        <taxon>Oxalobacteraceae</taxon>
        <taxon>Herbaspirillum</taxon>
    </lineage>
</organism>
<dbReference type="EMBL" id="JAQQFR010000002">
    <property type="protein sequence ID" value="MFL9877457.1"/>
    <property type="molecule type" value="Genomic_DNA"/>
</dbReference>
<evidence type="ECO:0000256" key="6">
    <source>
        <dbReference type="ARBA" id="ARBA00022490"/>
    </source>
</evidence>
<comment type="subcellular location">
    <subcellularLocation>
        <location evidence="2">Cytoplasm</location>
    </subcellularLocation>
</comment>
<protein>
    <recommendedName>
        <fullName evidence="4">Flagellar assembly protein FliH</fullName>
    </recommendedName>
</protein>
<evidence type="ECO:0000256" key="5">
    <source>
        <dbReference type="ARBA" id="ARBA00022448"/>
    </source>
</evidence>
<keyword evidence="6" id="KW-0963">Cytoplasm</keyword>
<evidence type="ECO:0000256" key="1">
    <source>
        <dbReference type="ARBA" id="ARBA00003041"/>
    </source>
</evidence>
<dbReference type="Pfam" id="PF02108">
    <property type="entry name" value="FliH"/>
    <property type="match status" value="1"/>
</dbReference>
<keyword evidence="5" id="KW-0813">Transport</keyword>
<keyword evidence="12" id="KW-0966">Cell projection</keyword>
<evidence type="ECO:0000256" key="3">
    <source>
        <dbReference type="ARBA" id="ARBA00006602"/>
    </source>
</evidence>
<comment type="function">
    <text evidence="1">Needed for flagellar regrowth and assembly.</text>
</comment>
<comment type="similarity">
    <text evidence="3">Belongs to the FliH family.</text>
</comment>
<accession>A0ABW8Z3H5</accession>
<keyword evidence="12" id="KW-0282">Flagellum</keyword>
<dbReference type="InterPro" id="IPR018035">
    <property type="entry name" value="Flagellar_FliH/T3SS_HrpE"/>
</dbReference>
<dbReference type="PANTHER" id="PTHR34982:SF1">
    <property type="entry name" value="FLAGELLAR ASSEMBLY PROTEIN FLIH"/>
    <property type="match status" value="1"/>
</dbReference>
<keyword evidence="9" id="KW-1006">Bacterial flagellum protein export</keyword>
<evidence type="ECO:0000256" key="2">
    <source>
        <dbReference type="ARBA" id="ARBA00004496"/>
    </source>
</evidence>
<proteinExistence type="inferred from homology"/>
<dbReference type="InterPro" id="IPR000563">
    <property type="entry name" value="Flag_FliH"/>
</dbReference>
<evidence type="ECO:0000256" key="9">
    <source>
        <dbReference type="ARBA" id="ARBA00023225"/>
    </source>
</evidence>
<dbReference type="InterPro" id="IPR051472">
    <property type="entry name" value="T3SS_Stator/FliH"/>
</dbReference>
<evidence type="ECO:0000256" key="10">
    <source>
        <dbReference type="SAM" id="MobiDB-lite"/>
    </source>
</evidence>
<evidence type="ECO:0000256" key="4">
    <source>
        <dbReference type="ARBA" id="ARBA00016507"/>
    </source>
</evidence>
<dbReference type="PANTHER" id="PTHR34982">
    <property type="entry name" value="YOP PROTEINS TRANSLOCATION PROTEIN L"/>
    <property type="match status" value="1"/>
</dbReference>
<feature type="compositionally biased region" description="Acidic residues" evidence="10">
    <location>
        <begin position="23"/>
        <end position="40"/>
    </location>
</feature>
<dbReference type="PRINTS" id="PR01003">
    <property type="entry name" value="FLGFLIH"/>
</dbReference>
<keyword evidence="13" id="KW-1185">Reference proteome</keyword>